<keyword evidence="10" id="KW-0378">Hydrolase</keyword>
<evidence type="ECO:0000256" key="2">
    <source>
        <dbReference type="ARBA" id="ARBA00022741"/>
    </source>
</evidence>
<evidence type="ECO:0000259" key="8">
    <source>
        <dbReference type="PROSITE" id="PS51192"/>
    </source>
</evidence>
<dbReference type="SMART" id="SM00487">
    <property type="entry name" value="DEXDc"/>
    <property type="match status" value="1"/>
</dbReference>
<dbReference type="PROSITE" id="PS51194">
    <property type="entry name" value="HELICASE_CTER"/>
    <property type="match status" value="1"/>
</dbReference>
<dbReference type="OrthoDB" id="9763310at2"/>
<reference evidence="10 11" key="1">
    <citation type="submission" date="2017-03" db="EMBL/GenBank/DDBJ databases">
        <title>Genome sequence of Clostridium oryzae DSM 28571.</title>
        <authorList>
            <person name="Poehlein A."/>
            <person name="Daniel R."/>
        </authorList>
    </citation>
    <scope>NUCLEOTIDE SEQUENCE [LARGE SCALE GENOMIC DNA]</scope>
    <source>
        <strain evidence="10 11">DSM 28571</strain>
    </source>
</reference>
<name>A0A1V4IRP4_9CLOT</name>
<sequence length="1081" mass="125995">MMKRIYNENIERVFEKLCGVDGHLLVIFKGFNAEFFSILSDSRSTEAINNGTYVNSDKSIDIEELEKQKGSLLINLFQRSGIKILWGYYEELIALSNLIIDLDKQISRKIVIVENNLFSRYYPLSLDKEIIKKIHNYLDVEQPENERMELYSSYYCDVYNYSSTSYGVEYCDKDSDYDCEKIPFYDCDDMDSIHKETTSNNMVTKLNIFQFKEALQNGVEVKDFKLLVDNKEELSHVLPLIKVAEELEVDFGVELKDRFVDEDLYDKDKYLPILKKYWGSHKVFRNINFYKSPVDSNETIEVSQGEIITEIIDQSEKALADKKDFRDIFITDPTGEGKSLLFQIPAIHLAEEEKAVTIVITPLIALMRDQVEQLNNQRGISFATFLNSEISFEEKESRIRKIKSGEISILYMAPELLLSTSLDNIIGTDRRLGLLVIDEAHIVTTWGRDFRADYWFLGSYIEKLRKCKEKQFSIVCLTATAVYMGTEDTVNDTINTLALNNPKLHLGNVKRKNIKFNINYVREKIVKGGFEEYKNNLAHERVSKFIEEGRKALVYCPYTNHIEELYGRLKEEEREKVGKYYSKCGKERKLEAQRRFKEGKYKAMLCTKAFGMGIDISDIDTVYHYAPTGNLSDYVQEIGRAARDENMTGYAVTDYTNSDLKYVRVLSSLSSIRQYQLKEVLRKIYSIYNEKKKRNILISPDNFSYLFGSDNLENKVKTSLLLLQKDINKNFNVLIVRPKTIFTKNFVNVPHEIEEEFIAKYGKYAIAVKDNSKRIIPGNFNNSDIVISNTGSIYEVNMSDIWSTYFSDITFPDFKWKFFKGELFRFSEEAATLSPRLHLSITYKEDFEKCKELLKEYSDKLSSIFNHFRNSGKFFKREEFKIMFKETFKSSAFSQDLSDIILNMFVADISENTAFNQNVDKYKFIQYRKSQPEGHDIEYRIMNSNYITIGSYLLRELIQCAPNRENNVHSSYICLQKSEKRSDIIQLATILELFRLGTYELVGGKNTEIFIRINDPMKIKRLANGDYSNGVLKDIERKRRKSQNVLKGFMEGDFNDDERWEIIENYFLGNDEFVEGKLGIS</sequence>
<dbReference type="GO" id="GO:0006310">
    <property type="term" value="P:DNA recombination"/>
    <property type="evidence" value="ECO:0007669"/>
    <property type="project" value="TreeGrafter"/>
</dbReference>
<dbReference type="GO" id="GO:0030894">
    <property type="term" value="C:replisome"/>
    <property type="evidence" value="ECO:0007669"/>
    <property type="project" value="TreeGrafter"/>
</dbReference>
<dbReference type="GO" id="GO:0016787">
    <property type="term" value="F:hydrolase activity"/>
    <property type="evidence" value="ECO:0007669"/>
    <property type="project" value="UniProtKB-KW"/>
</dbReference>
<evidence type="ECO:0000259" key="9">
    <source>
        <dbReference type="PROSITE" id="PS51194"/>
    </source>
</evidence>
<dbReference type="Proteomes" id="UP000190080">
    <property type="component" value="Unassembled WGS sequence"/>
</dbReference>
<dbReference type="InterPro" id="IPR001650">
    <property type="entry name" value="Helicase_C-like"/>
</dbReference>
<keyword evidence="4" id="KW-0238">DNA-binding</keyword>
<protein>
    <recommendedName>
        <fullName evidence="7">DNA 3'-5' helicase</fullName>
        <ecNumber evidence="7">5.6.2.4</ecNumber>
    </recommendedName>
</protein>
<keyword evidence="2" id="KW-0547">Nucleotide-binding</keyword>
<dbReference type="CDD" id="cd17920">
    <property type="entry name" value="DEXHc_RecQ"/>
    <property type="match status" value="1"/>
</dbReference>
<feature type="domain" description="Helicase C-terminal" evidence="9">
    <location>
        <begin position="538"/>
        <end position="685"/>
    </location>
</feature>
<dbReference type="EMBL" id="MZGV01000014">
    <property type="protein sequence ID" value="OPJ62559.1"/>
    <property type="molecule type" value="Genomic_DNA"/>
</dbReference>
<dbReference type="InterPro" id="IPR011545">
    <property type="entry name" value="DEAD/DEAH_box_helicase_dom"/>
</dbReference>
<dbReference type="InterPro" id="IPR014001">
    <property type="entry name" value="Helicase_ATP-bd"/>
</dbReference>
<dbReference type="Pfam" id="PF00271">
    <property type="entry name" value="Helicase_C"/>
    <property type="match status" value="1"/>
</dbReference>
<keyword evidence="5" id="KW-0413">Isomerase</keyword>
<dbReference type="GO" id="GO:0005737">
    <property type="term" value="C:cytoplasm"/>
    <property type="evidence" value="ECO:0007669"/>
    <property type="project" value="TreeGrafter"/>
</dbReference>
<dbReference type="RefSeq" id="WP_139375999.1">
    <property type="nucleotide sequence ID" value="NZ_MZGV01000014.1"/>
</dbReference>
<accession>A0A1V4IRP4</accession>
<organism evidence="10 11">
    <name type="scientific">Clostridium oryzae</name>
    <dbReference type="NCBI Taxonomy" id="1450648"/>
    <lineage>
        <taxon>Bacteria</taxon>
        <taxon>Bacillati</taxon>
        <taxon>Bacillota</taxon>
        <taxon>Clostridia</taxon>
        <taxon>Eubacteriales</taxon>
        <taxon>Clostridiaceae</taxon>
        <taxon>Clostridium</taxon>
    </lineage>
</organism>
<dbReference type="Gene3D" id="3.40.50.300">
    <property type="entry name" value="P-loop containing nucleotide triphosphate hydrolases"/>
    <property type="match status" value="2"/>
</dbReference>
<dbReference type="STRING" id="1450648.CLORY_16890"/>
<dbReference type="GO" id="GO:0003677">
    <property type="term" value="F:DNA binding"/>
    <property type="evidence" value="ECO:0007669"/>
    <property type="project" value="UniProtKB-KW"/>
</dbReference>
<keyword evidence="3" id="KW-0067">ATP-binding</keyword>
<comment type="similarity">
    <text evidence="1">Belongs to the helicase family. RecQ subfamily.</text>
</comment>
<keyword evidence="11" id="KW-1185">Reference proteome</keyword>
<dbReference type="SUPFAM" id="SSF52540">
    <property type="entry name" value="P-loop containing nucleoside triphosphate hydrolases"/>
    <property type="match status" value="1"/>
</dbReference>
<evidence type="ECO:0000256" key="1">
    <source>
        <dbReference type="ARBA" id="ARBA00005446"/>
    </source>
</evidence>
<feature type="domain" description="Helicase ATP-binding" evidence="8">
    <location>
        <begin position="319"/>
        <end position="499"/>
    </location>
</feature>
<dbReference type="PANTHER" id="PTHR13710">
    <property type="entry name" value="DNA HELICASE RECQ FAMILY MEMBER"/>
    <property type="match status" value="1"/>
</dbReference>
<dbReference type="SMART" id="SM00490">
    <property type="entry name" value="HELICc"/>
    <property type="match status" value="1"/>
</dbReference>
<dbReference type="InterPro" id="IPR027417">
    <property type="entry name" value="P-loop_NTPase"/>
</dbReference>
<proteinExistence type="inferred from homology"/>
<dbReference type="GO" id="GO:0005524">
    <property type="term" value="F:ATP binding"/>
    <property type="evidence" value="ECO:0007669"/>
    <property type="project" value="UniProtKB-KW"/>
</dbReference>
<evidence type="ECO:0000256" key="4">
    <source>
        <dbReference type="ARBA" id="ARBA00023125"/>
    </source>
</evidence>
<dbReference type="GO" id="GO:0043590">
    <property type="term" value="C:bacterial nucleoid"/>
    <property type="evidence" value="ECO:0007669"/>
    <property type="project" value="TreeGrafter"/>
</dbReference>
<gene>
    <name evidence="10" type="primary">recQ_1</name>
    <name evidence="10" type="ORF">CLORY_16890</name>
</gene>
<evidence type="ECO:0000256" key="3">
    <source>
        <dbReference type="ARBA" id="ARBA00022840"/>
    </source>
</evidence>
<evidence type="ECO:0000256" key="6">
    <source>
        <dbReference type="ARBA" id="ARBA00034617"/>
    </source>
</evidence>
<dbReference type="GO" id="GO:0006281">
    <property type="term" value="P:DNA repair"/>
    <property type="evidence" value="ECO:0007669"/>
    <property type="project" value="TreeGrafter"/>
</dbReference>
<dbReference type="EC" id="5.6.2.4" evidence="7"/>
<evidence type="ECO:0000256" key="5">
    <source>
        <dbReference type="ARBA" id="ARBA00023235"/>
    </source>
</evidence>
<comment type="catalytic activity">
    <reaction evidence="6">
        <text>Couples ATP hydrolysis with the unwinding of duplex DNA by translocating in the 3'-5' direction.</text>
        <dbReference type="EC" id="5.6.2.4"/>
    </reaction>
</comment>
<dbReference type="PANTHER" id="PTHR13710:SF105">
    <property type="entry name" value="ATP-DEPENDENT DNA HELICASE Q1"/>
    <property type="match status" value="1"/>
</dbReference>
<dbReference type="GO" id="GO:0009378">
    <property type="term" value="F:four-way junction helicase activity"/>
    <property type="evidence" value="ECO:0007669"/>
    <property type="project" value="TreeGrafter"/>
</dbReference>
<evidence type="ECO:0000256" key="7">
    <source>
        <dbReference type="ARBA" id="ARBA00034808"/>
    </source>
</evidence>
<comment type="caution">
    <text evidence="10">The sequence shown here is derived from an EMBL/GenBank/DDBJ whole genome shotgun (WGS) entry which is preliminary data.</text>
</comment>
<evidence type="ECO:0000313" key="11">
    <source>
        <dbReference type="Proteomes" id="UP000190080"/>
    </source>
</evidence>
<dbReference type="GO" id="GO:0043138">
    <property type="term" value="F:3'-5' DNA helicase activity"/>
    <property type="evidence" value="ECO:0007669"/>
    <property type="project" value="UniProtKB-EC"/>
</dbReference>
<keyword evidence="10" id="KW-0347">Helicase</keyword>
<dbReference type="AlphaFoldDB" id="A0A1V4IRP4"/>
<dbReference type="Pfam" id="PF00270">
    <property type="entry name" value="DEAD"/>
    <property type="match status" value="1"/>
</dbReference>
<evidence type="ECO:0000313" key="10">
    <source>
        <dbReference type="EMBL" id="OPJ62559.1"/>
    </source>
</evidence>
<dbReference type="PROSITE" id="PS51192">
    <property type="entry name" value="HELICASE_ATP_BIND_1"/>
    <property type="match status" value="1"/>
</dbReference>